<evidence type="ECO:0000256" key="2">
    <source>
        <dbReference type="ARBA" id="ARBA00023136"/>
    </source>
</evidence>
<dbReference type="EMBL" id="SMLW01000647">
    <property type="protein sequence ID" value="MTI27902.1"/>
    <property type="molecule type" value="Genomic_DNA"/>
</dbReference>
<evidence type="ECO:0000256" key="1">
    <source>
        <dbReference type="ARBA" id="ARBA00004370"/>
    </source>
</evidence>
<evidence type="ECO:0000259" key="3">
    <source>
        <dbReference type="Pfam" id="PF00144"/>
    </source>
</evidence>
<organism evidence="5 6">
    <name type="scientific">Fulvivirga kasyanovii</name>
    <dbReference type="NCBI Taxonomy" id="396812"/>
    <lineage>
        <taxon>Bacteria</taxon>
        <taxon>Pseudomonadati</taxon>
        <taxon>Bacteroidota</taxon>
        <taxon>Cytophagia</taxon>
        <taxon>Cytophagales</taxon>
        <taxon>Fulvivirgaceae</taxon>
        <taxon>Fulvivirga</taxon>
    </lineage>
</organism>
<gene>
    <name evidence="5" type="ORF">E1163_23295</name>
</gene>
<dbReference type="InterPro" id="IPR001466">
    <property type="entry name" value="Beta-lactam-related"/>
</dbReference>
<dbReference type="InterPro" id="IPR021860">
    <property type="entry name" value="Peptidase_S12_Pab87-rel_C"/>
</dbReference>
<feature type="domain" description="Beta-lactamase-related" evidence="3">
    <location>
        <begin position="41"/>
        <end position="334"/>
    </location>
</feature>
<dbReference type="PANTHER" id="PTHR46825:SF11">
    <property type="entry name" value="PENICILLIN-BINDING PROTEIN 4"/>
    <property type="match status" value="1"/>
</dbReference>
<dbReference type="GO" id="GO:0016787">
    <property type="term" value="F:hydrolase activity"/>
    <property type="evidence" value="ECO:0007669"/>
    <property type="project" value="UniProtKB-KW"/>
</dbReference>
<accession>A0ABW9RUN7</accession>
<proteinExistence type="predicted"/>
<dbReference type="Pfam" id="PF11954">
    <property type="entry name" value="DUF3471"/>
    <property type="match status" value="1"/>
</dbReference>
<keyword evidence="2" id="KW-0472">Membrane</keyword>
<evidence type="ECO:0000259" key="4">
    <source>
        <dbReference type="Pfam" id="PF11954"/>
    </source>
</evidence>
<name>A0ABW9RUN7_9BACT</name>
<dbReference type="InterPro" id="IPR012338">
    <property type="entry name" value="Beta-lactam/transpept-like"/>
</dbReference>
<dbReference type="Proteomes" id="UP000798808">
    <property type="component" value="Unassembled WGS sequence"/>
</dbReference>
<dbReference type="PANTHER" id="PTHR46825">
    <property type="entry name" value="D-ALANYL-D-ALANINE-CARBOXYPEPTIDASE/ENDOPEPTIDASE AMPH"/>
    <property type="match status" value="1"/>
</dbReference>
<comment type="caution">
    <text evidence="5">The sequence shown here is derived from an EMBL/GenBank/DDBJ whole genome shotgun (WGS) entry which is preliminary data.</text>
</comment>
<keyword evidence="5" id="KW-0378">Hydrolase</keyword>
<evidence type="ECO:0000313" key="6">
    <source>
        <dbReference type="Proteomes" id="UP000798808"/>
    </source>
</evidence>
<protein>
    <submittedName>
        <fullName evidence="5">Serine hydrolase</fullName>
    </submittedName>
</protein>
<dbReference type="Pfam" id="PF00144">
    <property type="entry name" value="Beta-lactamase"/>
    <property type="match status" value="1"/>
</dbReference>
<evidence type="ECO:0000313" key="5">
    <source>
        <dbReference type="EMBL" id="MTI27902.1"/>
    </source>
</evidence>
<comment type="subcellular location">
    <subcellularLocation>
        <location evidence="1">Membrane</location>
    </subcellularLocation>
</comment>
<dbReference type="InterPro" id="IPR050491">
    <property type="entry name" value="AmpC-like"/>
</dbReference>
<dbReference type="RefSeq" id="WP_155174902.1">
    <property type="nucleotide sequence ID" value="NZ_BAAAFL010000012.1"/>
</dbReference>
<keyword evidence="6" id="KW-1185">Reference proteome</keyword>
<dbReference type="Gene3D" id="3.40.710.10">
    <property type="entry name" value="DD-peptidase/beta-lactamase superfamily"/>
    <property type="match status" value="1"/>
</dbReference>
<dbReference type="SUPFAM" id="SSF56601">
    <property type="entry name" value="beta-lactamase/transpeptidase-like"/>
    <property type="match status" value="1"/>
</dbReference>
<sequence length="539" mass="60829">MKWTLIFISLFIIFQPGLNAQRFSDKADSVLQKSLPENEHAVSVLVGKGDEIIYQKILGNADEGVKADNETIFRIGSVSKQFTAAAILKLVEMGKMSLDDPLIKYIQDFPQGESVTIHHLLTHTSGIRSYTDQPGFIEKVEQPVNHKELIGSIKSLGYEFEPGEQWKYNNSGYYILGYLVEQVSGMTYEKFLSKHFFKPAKMKNTGVYKNGATYKNEAVGYAYESGKISKALDWDMTWAGGAGNLYSTTRDLYNWNRQLFAGHLLTAGSLAKAHSNVVLNDGSDHPYGYGWGIGEYKGLKRIAHGGGLHGFLSYLAYYPEIDATVIVLTNSSPPKNIIPANLAEYLVKVFFKQYLKEEKEVAVDTSNYSKYIGKYEYPGGAVMTISRENDQLFAQLSGQSRYEVYPKGKHEFFWKVVDAQITFHLSGDGVADYAMHTQNGSQFKAPRMKEQHEVELDEGAFEKYTGEYSLQGKAVKVWEEEDKYYFQVEGQAAFQIFPGSDNKFFMKAIAVEVEFEQNKDKSPALIIYQGGQQFRAERK</sequence>
<feature type="domain" description="Peptidase S12 Pab87-related C-terminal" evidence="4">
    <location>
        <begin position="359"/>
        <end position="435"/>
    </location>
</feature>
<reference evidence="5 6" key="1">
    <citation type="submission" date="2019-02" db="EMBL/GenBank/DDBJ databases">
        <authorList>
            <person name="Goldberg S.R."/>
            <person name="Haltli B.A."/>
            <person name="Correa H."/>
            <person name="Russell K.G."/>
        </authorList>
    </citation>
    <scope>NUCLEOTIDE SEQUENCE [LARGE SCALE GENOMIC DNA]</scope>
    <source>
        <strain evidence="5 6">JCM 16186</strain>
    </source>
</reference>